<proteinExistence type="predicted"/>
<protein>
    <submittedName>
        <fullName evidence="1">Uncharacterized protein</fullName>
    </submittedName>
</protein>
<evidence type="ECO:0000313" key="2">
    <source>
        <dbReference type="Proteomes" id="UP000294335"/>
    </source>
</evidence>
<evidence type="ECO:0000313" key="1">
    <source>
        <dbReference type="EMBL" id="SPO58916.1"/>
    </source>
</evidence>
<dbReference type="EMBL" id="OPYN01000035">
    <property type="protein sequence ID" value="SPO58916.1"/>
    <property type="molecule type" value="Genomic_DNA"/>
</dbReference>
<sequence length="57" mass="6593">MTHRLFYKGWLAVRASHLAPAYQTLQDVSVLNRHDSYFSHSRTRSKLTPFSVNQESG</sequence>
<accession>A0AAQ1P5J0</accession>
<dbReference type="AlphaFoldDB" id="A0AAQ1P5J0"/>
<gene>
    <name evidence="1" type="ORF">JV551A3_V1_350025</name>
</gene>
<name>A0AAQ1P5J0_9PSED</name>
<reference evidence="1 2" key="1">
    <citation type="submission" date="2018-02" db="EMBL/GenBank/DDBJ databases">
        <authorList>
            <person name="Dubost A."/>
        </authorList>
    </citation>
    <scope>NUCLEOTIDE SEQUENCE [LARGE SCALE GENOMIC DNA]</scope>
    <source>
        <strain evidence="2">JV551A3</strain>
    </source>
</reference>
<comment type="caution">
    <text evidence="1">The sequence shown here is derived from an EMBL/GenBank/DDBJ whole genome shotgun (WGS) entry which is preliminary data.</text>
</comment>
<organism evidence="1 2">
    <name type="scientific">Pseudomonas inefficax</name>
    <dbReference type="NCBI Taxonomy" id="2078786"/>
    <lineage>
        <taxon>Bacteria</taxon>
        <taxon>Pseudomonadati</taxon>
        <taxon>Pseudomonadota</taxon>
        <taxon>Gammaproteobacteria</taxon>
        <taxon>Pseudomonadales</taxon>
        <taxon>Pseudomonadaceae</taxon>
        <taxon>Pseudomonas</taxon>
    </lineage>
</organism>
<keyword evidence="2" id="KW-1185">Reference proteome</keyword>
<dbReference type="Proteomes" id="UP000294335">
    <property type="component" value="Unassembled WGS sequence"/>
</dbReference>